<proteinExistence type="predicted"/>
<evidence type="ECO:0000313" key="2">
    <source>
        <dbReference type="Proteomes" id="UP001165405"/>
    </source>
</evidence>
<gene>
    <name evidence="1" type="ORF">L1785_05940</name>
</gene>
<dbReference type="AlphaFoldDB" id="A0AA41U8I1"/>
<accession>A0AA41U8I1</accession>
<name>A0AA41U8I1_9MICO</name>
<organism evidence="1 2">
    <name type="scientific">Antribacter soli</name>
    <dbReference type="NCBI Taxonomy" id="2910976"/>
    <lineage>
        <taxon>Bacteria</taxon>
        <taxon>Bacillati</taxon>
        <taxon>Actinomycetota</taxon>
        <taxon>Actinomycetes</taxon>
        <taxon>Micrococcales</taxon>
        <taxon>Promicromonosporaceae</taxon>
        <taxon>Antribacter</taxon>
    </lineage>
</organism>
<dbReference type="RefSeq" id="WP_236088286.1">
    <property type="nucleotide sequence ID" value="NZ_JAKGSG010000022.1"/>
</dbReference>
<dbReference type="Gene3D" id="1.10.357.10">
    <property type="entry name" value="Tetracycline Repressor, domain 2"/>
    <property type="match status" value="1"/>
</dbReference>
<reference evidence="1" key="1">
    <citation type="submission" date="2022-01" db="EMBL/GenBank/DDBJ databases">
        <title>Antribacter sp. nov., isolated from Guizhou of China.</title>
        <authorList>
            <person name="Chengliang C."/>
            <person name="Ya Z."/>
        </authorList>
    </citation>
    <scope>NUCLEOTIDE SEQUENCE</scope>
    <source>
        <strain evidence="1">KLBMP 9083</strain>
    </source>
</reference>
<dbReference type="Proteomes" id="UP001165405">
    <property type="component" value="Unassembled WGS sequence"/>
</dbReference>
<comment type="caution">
    <text evidence="1">The sequence shown here is derived from an EMBL/GenBank/DDBJ whole genome shotgun (WGS) entry which is preliminary data.</text>
</comment>
<protein>
    <submittedName>
        <fullName evidence="1">Uncharacterized protein</fullName>
    </submittedName>
</protein>
<dbReference type="EMBL" id="JAKGSG010000022">
    <property type="protein sequence ID" value="MCF4120512.1"/>
    <property type="molecule type" value="Genomic_DNA"/>
</dbReference>
<evidence type="ECO:0000313" key="1">
    <source>
        <dbReference type="EMBL" id="MCF4120512.1"/>
    </source>
</evidence>
<keyword evidence="2" id="KW-1185">Reference proteome</keyword>
<sequence length="89" mass="9588">MPDGTPDEELDPDAVRAADPYADFGALLARVARPADYPAVFRLFNDAGAPRPTEDDPVLVDDVGFSVGILLDGIEAYIARKRDPDEGSR</sequence>